<dbReference type="PROSITE" id="PS51462">
    <property type="entry name" value="NUDIX"/>
    <property type="match status" value="1"/>
</dbReference>
<dbReference type="InterPro" id="IPR020084">
    <property type="entry name" value="NUDIX_hydrolase_CS"/>
</dbReference>
<dbReference type="OrthoDB" id="9810648at2"/>
<keyword evidence="9" id="KW-0234">DNA repair</keyword>
<keyword evidence="7 12" id="KW-0378">Hydrolase</keyword>
<keyword evidence="5" id="KW-0479">Metal-binding</keyword>
<dbReference type="GO" id="GO:0044715">
    <property type="term" value="F:8-oxo-dGDP phosphatase activity"/>
    <property type="evidence" value="ECO:0007669"/>
    <property type="project" value="TreeGrafter"/>
</dbReference>
<dbReference type="STRING" id="753702.SAMN04488102_10867"/>
<dbReference type="InterPro" id="IPR000086">
    <property type="entry name" value="NUDIX_hydrolase_dom"/>
</dbReference>
<keyword evidence="8" id="KW-0460">Magnesium</keyword>
<dbReference type="InterPro" id="IPR015797">
    <property type="entry name" value="NUDIX_hydrolase-like_dom_sf"/>
</dbReference>
<dbReference type="CDD" id="cd03425">
    <property type="entry name" value="NUDIX_MutT_NudA_like"/>
    <property type="match status" value="1"/>
</dbReference>
<dbReference type="RefSeq" id="WP_091530547.1">
    <property type="nucleotide sequence ID" value="NZ_FOLT01000008.1"/>
</dbReference>
<dbReference type="GO" id="GO:0046872">
    <property type="term" value="F:metal ion binding"/>
    <property type="evidence" value="ECO:0007669"/>
    <property type="project" value="UniProtKB-KW"/>
</dbReference>
<keyword evidence="6" id="KW-0227">DNA damage</keyword>
<sequence>MKDIYVVGAIIENTGKILCAQRSSSMTLSDLWEFPGGKIEGTETHQEALKREIKEELNLDIKVEARLFEETIYEYDFGRVHLAAYVCEYVKGIPDLTEHKAVKWLEPHELSNLKWVPADIPIVEKLMKEGVST</sequence>
<evidence type="ECO:0000313" key="15">
    <source>
        <dbReference type="Proteomes" id="UP000199612"/>
    </source>
</evidence>
<reference evidence="15" key="1">
    <citation type="submission" date="2016-10" db="EMBL/GenBank/DDBJ databases">
        <authorList>
            <person name="Varghese N."/>
            <person name="Submissions S."/>
        </authorList>
    </citation>
    <scope>NUCLEOTIDE SEQUENCE [LARGE SCALE GENOMIC DNA]</scope>
    <source>
        <strain evidence="15">DSM 23664</strain>
    </source>
</reference>
<dbReference type="AlphaFoldDB" id="A0A1I1JNF7"/>
<dbReference type="InterPro" id="IPR020476">
    <property type="entry name" value="Nudix_hydrolase"/>
</dbReference>
<evidence type="ECO:0000256" key="8">
    <source>
        <dbReference type="ARBA" id="ARBA00022842"/>
    </source>
</evidence>
<dbReference type="GO" id="GO:0008413">
    <property type="term" value="F:8-oxo-7,8-dihydroguanosine triphosphate pyrophosphatase activity"/>
    <property type="evidence" value="ECO:0007669"/>
    <property type="project" value="TreeGrafter"/>
</dbReference>
<evidence type="ECO:0000256" key="3">
    <source>
        <dbReference type="ARBA" id="ARBA00022457"/>
    </source>
</evidence>
<proteinExistence type="inferred from homology"/>
<dbReference type="EMBL" id="FOLT01000008">
    <property type="protein sequence ID" value="SFC49925.1"/>
    <property type="molecule type" value="Genomic_DNA"/>
</dbReference>
<evidence type="ECO:0000256" key="9">
    <source>
        <dbReference type="ARBA" id="ARBA00023204"/>
    </source>
</evidence>
<evidence type="ECO:0000256" key="6">
    <source>
        <dbReference type="ARBA" id="ARBA00022763"/>
    </source>
</evidence>
<accession>A0A1I1JNF7</accession>
<dbReference type="GO" id="GO:0035539">
    <property type="term" value="F:8-oxo-7,8-dihydrodeoxyguanosine triphosphate pyrophosphatase activity"/>
    <property type="evidence" value="ECO:0007669"/>
    <property type="project" value="UniProtKB-EC"/>
</dbReference>
<evidence type="ECO:0000256" key="7">
    <source>
        <dbReference type="ARBA" id="ARBA00022801"/>
    </source>
</evidence>
<dbReference type="Proteomes" id="UP000199612">
    <property type="component" value="Unassembled WGS sequence"/>
</dbReference>
<dbReference type="GO" id="GO:0044716">
    <property type="term" value="F:8-oxo-GDP phosphatase activity"/>
    <property type="evidence" value="ECO:0007669"/>
    <property type="project" value="TreeGrafter"/>
</dbReference>
<keyword evidence="15" id="KW-1185">Reference proteome</keyword>
<protein>
    <recommendedName>
        <fullName evidence="11">8-oxo-dGTP diphosphatase</fullName>
        <ecNumber evidence="11">3.6.1.55</ecNumber>
    </recommendedName>
</protein>
<keyword evidence="4" id="KW-0235">DNA replication</keyword>
<evidence type="ECO:0000256" key="12">
    <source>
        <dbReference type="RuleBase" id="RU003476"/>
    </source>
</evidence>
<dbReference type="PANTHER" id="PTHR47707:SF1">
    <property type="entry name" value="NUDIX HYDROLASE FAMILY PROTEIN"/>
    <property type="match status" value="1"/>
</dbReference>
<evidence type="ECO:0000313" key="14">
    <source>
        <dbReference type="EMBL" id="SFC49925.1"/>
    </source>
</evidence>
<evidence type="ECO:0000256" key="4">
    <source>
        <dbReference type="ARBA" id="ARBA00022705"/>
    </source>
</evidence>
<dbReference type="InterPro" id="IPR047127">
    <property type="entry name" value="MutT-like"/>
</dbReference>
<gene>
    <name evidence="14" type="ORF">SAMN04488102_10867</name>
</gene>
<dbReference type="PROSITE" id="PS00893">
    <property type="entry name" value="NUDIX_BOX"/>
    <property type="match status" value="1"/>
</dbReference>
<evidence type="ECO:0000256" key="2">
    <source>
        <dbReference type="ARBA" id="ARBA00005582"/>
    </source>
</evidence>
<dbReference type="PANTHER" id="PTHR47707">
    <property type="entry name" value="8-OXO-DGTP DIPHOSPHATASE"/>
    <property type="match status" value="1"/>
</dbReference>
<evidence type="ECO:0000259" key="13">
    <source>
        <dbReference type="PROSITE" id="PS51462"/>
    </source>
</evidence>
<evidence type="ECO:0000256" key="1">
    <source>
        <dbReference type="ARBA" id="ARBA00001946"/>
    </source>
</evidence>
<dbReference type="GO" id="GO:0006260">
    <property type="term" value="P:DNA replication"/>
    <property type="evidence" value="ECO:0007669"/>
    <property type="project" value="UniProtKB-KW"/>
</dbReference>
<comment type="similarity">
    <text evidence="2 12">Belongs to the Nudix hydrolase family.</text>
</comment>
<dbReference type="EC" id="3.6.1.55" evidence="11"/>
<evidence type="ECO:0000256" key="10">
    <source>
        <dbReference type="ARBA" id="ARBA00035861"/>
    </source>
</evidence>
<organism evidence="14 15">
    <name type="scientific">Alkalibacterium subtropicum</name>
    <dbReference type="NCBI Taxonomy" id="753702"/>
    <lineage>
        <taxon>Bacteria</taxon>
        <taxon>Bacillati</taxon>
        <taxon>Bacillota</taxon>
        <taxon>Bacilli</taxon>
        <taxon>Lactobacillales</taxon>
        <taxon>Carnobacteriaceae</taxon>
        <taxon>Alkalibacterium</taxon>
    </lineage>
</organism>
<dbReference type="GO" id="GO:0006281">
    <property type="term" value="P:DNA repair"/>
    <property type="evidence" value="ECO:0007669"/>
    <property type="project" value="UniProtKB-KW"/>
</dbReference>
<comment type="catalytic activity">
    <reaction evidence="10">
        <text>8-oxo-dGTP + H2O = 8-oxo-dGMP + diphosphate + H(+)</text>
        <dbReference type="Rhea" id="RHEA:31575"/>
        <dbReference type="ChEBI" id="CHEBI:15377"/>
        <dbReference type="ChEBI" id="CHEBI:15378"/>
        <dbReference type="ChEBI" id="CHEBI:33019"/>
        <dbReference type="ChEBI" id="CHEBI:63224"/>
        <dbReference type="ChEBI" id="CHEBI:77896"/>
        <dbReference type="EC" id="3.6.1.55"/>
    </reaction>
</comment>
<evidence type="ECO:0000256" key="5">
    <source>
        <dbReference type="ARBA" id="ARBA00022723"/>
    </source>
</evidence>
<dbReference type="PRINTS" id="PR00502">
    <property type="entry name" value="NUDIXFAMILY"/>
</dbReference>
<keyword evidence="3" id="KW-0515">Mutator protein</keyword>
<dbReference type="SUPFAM" id="SSF55811">
    <property type="entry name" value="Nudix"/>
    <property type="match status" value="1"/>
</dbReference>
<dbReference type="Pfam" id="PF00293">
    <property type="entry name" value="NUDIX"/>
    <property type="match status" value="1"/>
</dbReference>
<feature type="domain" description="Nudix hydrolase" evidence="13">
    <location>
        <begin position="2"/>
        <end position="128"/>
    </location>
</feature>
<evidence type="ECO:0000256" key="11">
    <source>
        <dbReference type="ARBA" id="ARBA00038905"/>
    </source>
</evidence>
<comment type="cofactor">
    <cofactor evidence="1">
        <name>Mg(2+)</name>
        <dbReference type="ChEBI" id="CHEBI:18420"/>
    </cofactor>
</comment>
<name>A0A1I1JNF7_9LACT</name>
<dbReference type="Gene3D" id="3.90.79.10">
    <property type="entry name" value="Nucleoside Triphosphate Pyrophosphohydrolase"/>
    <property type="match status" value="1"/>
</dbReference>